<dbReference type="RefSeq" id="WP_184850738.1">
    <property type="nucleotide sequence ID" value="NZ_JABZEH010000001.1"/>
</dbReference>
<comment type="caution">
    <text evidence="7">The sequence shown here is derived from an EMBL/GenBank/DDBJ whole genome shotgun (WGS) entry which is preliminary data.</text>
</comment>
<keyword evidence="3 6" id="KW-0812">Transmembrane</keyword>
<comment type="similarity">
    <text evidence="2">Belongs to the TerC family.</text>
</comment>
<dbReference type="AlphaFoldDB" id="A0AAE3T5E0"/>
<feature type="transmembrane region" description="Helical" evidence="6">
    <location>
        <begin position="138"/>
        <end position="157"/>
    </location>
</feature>
<dbReference type="EMBL" id="JAIVEX010000007">
    <property type="protein sequence ID" value="MDB0522808.1"/>
    <property type="molecule type" value="Genomic_DNA"/>
</dbReference>
<organism evidence="7 8">
    <name type="scientific">Ralstonia solanacearum</name>
    <name type="common">Pseudomonas solanacearum</name>
    <dbReference type="NCBI Taxonomy" id="305"/>
    <lineage>
        <taxon>Bacteria</taxon>
        <taxon>Pseudomonadati</taxon>
        <taxon>Pseudomonadota</taxon>
        <taxon>Betaproteobacteria</taxon>
        <taxon>Burkholderiales</taxon>
        <taxon>Burkholderiaceae</taxon>
        <taxon>Ralstonia</taxon>
        <taxon>Ralstonia solanacearum species complex</taxon>
    </lineage>
</organism>
<evidence type="ECO:0000256" key="4">
    <source>
        <dbReference type="ARBA" id="ARBA00022989"/>
    </source>
</evidence>
<feature type="transmembrane region" description="Helical" evidence="6">
    <location>
        <begin position="45"/>
        <end position="65"/>
    </location>
</feature>
<dbReference type="InterPro" id="IPR022301">
    <property type="entry name" value="Integral_membrane_YjbE"/>
</dbReference>
<feature type="transmembrane region" description="Helical" evidence="6">
    <location>
        <begin position="110"/>
        <end position="132"/>
    </location>
</feature>
<accession>A0AAE3T5E0</accession>
<dbReference type="Pfam" id="PF03741">
    <property type="entry name" value="TerC"/>
    <property type="match status" value="1"/>
</dbReference>
<dbReference type="Proteomes" id="UP001143674">
    <property type="component" value="Unassembled WGS sequence"/>
</dbReference>
<evidence type="ECO:0000256" key="1">
    <source>
        <dbReference type="ARBA" id="ARBA00004141"/>
    </source>
</evidence>
<feature type="transmembrane region" description="Helical" evidence="6">
    <location>
        <begin position="6"/>
        <end position="33"/>
    </location>
</feature>
<feature type="transmembrane region" description="Helical" evidence="6">
    <location>
        <begin position="169"/>
        <end position="189"/>
    </location>
</feature>
<dbReference type="InterPro" id="IPR005496">
    <property type="entry name" value="Integral_membrane_TerC"/>
</dbReference>
<keyword evidence="5 6" id="KW-0472">Membrane</keyword>
<name>A0AAE3T5E0_RALSL</name>
<gene>
    <name evidence="7" type="ORF">LBW55_14485</name>
</gene>
<evidence type="ECO:0000256" key="3">
    <source>
        <dbReference type="ARBA" id="ARBA00022692"/>
    </source>
</evidence>
<comment type="subcellular location">
    <subcellularLocation>
        <location evidence="1">Membrane</location>
        <topology evidence="1">Multi-pass membrane protein</topology>
    </subcellularLocation>
</comment>
<keyword evidence="4 6" id="KW-1133">Transmembrane helix</keyword>
<evidence type="ECO:0000313" key="7">
    <source>
        <dbReference type="EMBL" id="MDB0522808.1"/>
    </source>
</evidence>
<dbReference type="GO" id="GO:0016020">
    <property type="term" value="C:membrane"/>
    <property type="evidence" value="ECO:0007669"/>
    <property type="project" value="UniProtKB-SubCell"/>
</dbReference>
<reference evidence="7" key="1">
    <citation type="submission" date="2021-09" db="EMBL/GenBank/DDBJ databases">
        <title>Genomic analysis of Ralstonia spp.</title>
        <authorList>
            <person name="Aburjaile F."/>
            <person name="Ariute J.C."/>
            <person name="Pais A.K.L."/>
            <person name="Albuquerque G.M.R."/>
            <person name="Silva A.M.F."/>
            <person name="Brenig B."/>
            <person name="Azevedo V."/>
            <person name="Matiuzzi M."/>
            <person name="Ramos R."/>
            <person name="Goes-Neto A."/>
            <person name="Soares S."/>
            <person name="Iseppon A.M.B."/>
            <person name="Souza E."/>
            <person name="Gama M."/>
        </authorList>
    </citation>
    <scope>NUCLEOTIDE SEQUENCE</scope>
    <source>
        <strain evidence="7">B4</strain>
    </source>
</reference>
<evidence type="ECO:0000313" key="8">
    <source>
        <dbReference type="Proteomes" id="UP001143674"/>
    </source>
</evidence>
<proteinExistence type="inferred from homology"/>
<evidence type="ECO:0000256" key="5">
    <source>
        <dbReference type="ARBA" id="ARBA00023136"/>
    </source>
</evidence>
<feature type="transmembrane region" description="Helical" evidence="6">
    <location>
        <begin position="71"/>
        <end position="89"/>
    </location>
</feature>
<sequence length="232" mass="24501">MALTSSAFWFALGSIILTNIVLSGDNAVVIALAARKLPRRQQRQAIFWGSAGAIALRIVLTVLAVRLLLLPYLKTIGAVLLVYIGIKLLSEADEGAVGDRRQHDGLWPAIRTILIADLVMSLDNVVAVAAAAEKGPPGTALVLLVLGLGLSVPLIIFGSTLLVGVMARFPVIVMLAAALLGYLAGGMLVTDPVDASWFEQAIPYADTAVGSLGALIVVIAGRWMSRRLLRQM</sequence>
<protein>
    <submittedName>
        <fullName evidence="7">TerC family protein</fullName>
    </submittedName>
</protein>
<dbReference type="PANTHER" id="PTHR30238:SF4">
    <property type="entry name" value="SLL1022 PROTEIN"/>
    <property type="match status" value="1"/>
</dbReference>
<evidence type="ECO:0000256" key="6">
    <source>
        <dbReference type="SAM" id="Phobius"/>
    </source>
</evidence>
<evidence type="ECO:0000256" key="2">
    <source>
        <dbReference type="ARBA" id="ARBA00007511"/>
    </source>
</evidence>
<feature type="transmembrane region" description="Helical" evidence="6">
    <location>
        <begin position="201"/>
        <end position="224"/>
    </location>
</feature>
<dbReference type="NCBIfam" id="TIGR03717">
    <property type="entry name" value="R_switched_YjbE"/>
    <property type="match status" value="1"/>
</dbReference>
<dbReference type="PANTHER" id="PTHR30238">
    <property type="entry name" value="MEMBRANE BOUND PREDICTED REDOX MODULATOR"/>
    <property type="match status" value="1"/>
</dbReference>